<dbReference type="SUPFAM" id="SSF103481">
    <property type="entry name" value="Multidrug resistance efflux transporter EmrE"/>
    <property type="match status" value="1"/>
</dbReference>
<feature type="transmembrane region" description="Helical" evidence="2">
    <location>
        <begin position="118"/>
        <end position="137"/>
    </location>
</feature>
<feature type="transmembrane region" description="Helical" evidence="2">
    <location>
        <begin position="242"/>
        <end position="264"/>
    </location>
</feature>
<sequence length="373" mass="39313">MVCQLYHRGIRRRHPELISYRDTQGTKEVLHSQFMCNTHTYIVPHSKVVVQMTRGVSFGVGAGLLWGLAFVLPGLVPRWSALTLTTGRYLAYGAVSVVVLTVIARRQPGTLETLRRHWRPALVFAATGNVGYYLLLVVGIQTVGAPVATVVVGSTPVVVAAVSNIRERLYAWRRIAPPLILVGVGLATVSGPNVLRPAGSSLAAVLGIVASAGAVALWTTYGIGNATFLRRHREIGGSSWSATVGIFTGLLALALVPMAVLLGPVEAGRGVTGSDIGGIVAVSAALGCVVSWGGTWSWNEASSRLSTTFAGLLIATETISGYTYSYILDARLPPSTELLGLGLVVAGVVAVTGIRPRTPSSQTPGTRTRAVRW</sequence>
<gene>
    <name evidence="4" type="ORF">Y717_25905</name>
</gene>
<comment type="caution">
    <text evidence="4">The sequence shown here is derived from an EMBL/GenBank/DDBJ whole genome shotgun (WGS) entry which is preliminary data.</text>
</comment>
<feature type="transmembrane region" description="Helical" evidence="2">
    <location>
        <begin position="276"/>
        <end position="298"/>
    </location>
</feature>
<feature type="transmembrane region" description="Helical" evidence="2">
    <location>
        <begin position="143"/>
        <end position="163"/>
    </location>
</feature>
<organism evidence="4 5">
    <name type="scientific">Streptomyces scopuliridis RB72</name>
    <dbReference type="NCBI Taxonomy" id="1440053"/>
    <lineage>
        <taxon>Bacteria</taxon>
        <taxon>Bacillati</taxon>
        <taxon>Actinomycetota</taxon>
        <taxon>Actinomycetes</taxon>
        <taxon>Kitasatosporales</taxon>
        <taxon>Streptomycetaceae</taxon>
        <taxon>Streptomyces</taxon>
    </lineage>
</organism>
<dbReference type="Proteomes" id="UP000245992">
    <property type="component" value="Unassembled WGS sequence"/>
</dbReference>
<keyword evidence="5" id="KW-1185">Reference proteome</keyword>
<feature type="transmembrane region" description="Helical" evidence="2">
    <location>
        <begin position="175"/>
        <end position="195"/>
    </location>
</feature>
<evidence type="ECO:0000313" key="5">
    <source>
        <dbReference type="Proteomes" id="UP000245992"/>
    </source>
</evidence>
<feature type="transmembrane region" description="Helical" evidence="2">
    <location>
        <begin position="305"/>
        <end position="326"/>
    </location>
</feature>
<keyword evidence="2" id="KW-0812">Transmembrane</keyword>
<feature type="transmembrane region" description="Helical" evidence="2">
    <location>
        <begin position="89"/>
        <end position="106"/>
    </location>
</feature>
<evidence type="ECO:0000256" key="1">
    <source>
        <dbReference type="ARBA" id="ARBA00007362"/>
    </source>
</evidence>
<evidence type="ECO:0000259" key="3">
    <source>
        <dbReference type="Pfam" id="PF00892"/>
    </source>
</evidence>
<proteinExistence type="inferred from homology"/>
<keyword evidence="2" id="KW-0472">Membrane</keyword>
<evidence type="ECO:0000256" key="2">
    <source>
        <dbReference type="SAM" id="Phobius"/>
    </source>
</evidence>
<reference evidence="4 5" key="1">
    <citation type="submission" date="2013-12" db="EMBL/GenBank/DDBJ databases">
        <title>Annotated genome of Streptomyces scopuliridis.</title>
        <authorList>
            <person name="Olson J.B."/>
        </authorList>
    </citation>
    <scope>NUCLEOTIDE SEQUENCE [LARGE SCALE GENOMIC DNA]</scope>
    <source>
        <strain evidence="4 5">RB72</strain>
    </source>
</reference>
<comment type="similarity">
    <text evidence="1">Belongs to the EamA transporter family.</text>
</comment>
<dbReference type="AlphaFoldDB" id="A0A2T7T477"/>
<dbReference type="InterPro" id="IPR037185">
    <property type="entry name" value="EmrE-like"/>
</dbReference>
<protein>
    <recommendedName>
        <fullName evidence="3">EamA domain-containing protein</fullName>
    </recommendedName>
</protein>
<name>A0A2T7T477_9ACTN</name>
<accession>A0A2T7T477</accession>
<dbReference type="Pfam" id="PF00892">
    <property type="entry name" value="EamA"/>
    <property type="match status" value="1"/>
</dbReference>
<feature type="transmembrane region" description="Helical" evidence="2">
    <location>
        <begin position="338"/>
        <end position="354"/>
    </location>
</feature>
<dbReference type="EMBL" id="AZSP01000238">
    <property type="protein sequence ID" value="PVE09922.1"/>
    <property type="molecule type" value="Genomic_DNA"/>
</dbReference>
<dbReference type="STRING" id="1440053.GCA_000718095_01801"/>
<feature type="transmembrane region" description="Helical" evidence="2">
    <location>
        <begin position="56"/>
        <end position="77"/>
    </location>
</feature>
<feature type="transmembrane region" description="Helical" evidence="2">
    <location>
        <begin position="201"/>
        <end position="221"/>
    </location>
</feature>
<dbReference type="GO" id="GO:0016020">
    <property type="term" value="C:membrane"/>
    <property type="evidence" value="ECO:0007669"/>
    <property type="project" value="InterPro"/>
</dbReference>
<evidence type="ECO:0000313" key="4">
    <source>
        <dbReference type="EMBL" id="PVE09922.1"/>
    </source>
</evidence>
<keyword evidence="2" id="KW-1133">Transmembrane helix</keyword>
<dbReference type="InterPro" id="IPR000620">
    <property type="entry name" value="EamA_dom"/>
</dbReference>
<feature type="domain" description="EamA" evidence="3">
    <location>
        <begin position="54"/>
        <end position="187"/>
    </location>
</feature>